<comment type="caution">
    <text evidence="2">The sequence shown here is derived from an EMBL/GenBank/DDBJ whole genome shotgun (WGS) entry which is preliminary data.</text>
</comment>
<sequence>MSIATYSFLPYLRQGIANNLQSNGEARARFTVKLTVDGDGTAAPVEDKQIEVYGPGDIIGIDARSVVKTDPHNRVTNFEANYLPYIDFYDEDMPWRYTPVPASGQRLNPWITLLVLAAGEFDDGTAAGKPLPYITLKPGVDKSKCFPKAGQLWSWAHVHYNGDLSNAADKIITDNAGEVDAALDKLQQQLKQNPDLAYSRLLCPRKLKPGTSYHAFVIPSYESGRLAGLGGSAADIANAKLAIAWEGTAVDFPYYYRWQFSTGSTGDFEYLVRLLKPKVADSRVGRRVMDMTKPGANITWKEDADHPLGGILRLGGALKVPEESLTPQEIQKQNTFDKWAVNSAPNQHPFQQQLTGLLNLADDYHLKPSPAANTDAFNNSGLPVDPNTDADPLITPPIYGRWHAMVERVYTDRDGNRIDQNYNWLTELNLDPRFRVPAHFGTRVVQENQEDYMKAAWDQIGEVLKANNQIRYGQFAIAAGSALHTKHFVPGTAAAAAKNMMLTAPLQKRVLNDNATVFYALKQSTLPDTLLSPPMRRIARPRGRLATHLNKQLPAGEKLRLETLVNKVNEGELLPAPPKTKPAGQPGIDTFTGSIQPKVPAVILAILKQYSWLPWALLALAVLIVLLLQFFAVTGPAYTVGITIAVILVWLWYLLTSWQKNNKAADALQPENQTPESVDDYGKSPDFHLSYPGENFTPAVSGTVDNDNATRFKNSLKDMFVLLQWEQAQVPKEVKPITLDLPVVTGVILEQLKPEKTIPAWTWQHVFIPPWIKAQLVNEGFTEAMAYPKLNKPMYQDLKKISEELFLPNIELIAQNSITLLETNQAFIESYMVGLNHEFARELLWREYPTDQRGSYFRQFWDPSGALAQADLAGKTEEEQREAFYDIPKLHEWRRSSKLGDHDHRQQPGQPAKEEVVLVIRGELLKKYPTAVIYAHKAAWTINTQTGLPDPSLPRSLHIPAEGDAVNPNPAVVRTPLYSAKADPDIYFFGFDLTVPEARGEGNPQQPVLNNAGWFFVIKERPGEPRFGLDVPAADTGGKALVTWNDLDWNKVVPGEDGVIDVLSLPAPVSLPATHTFPADTEGDENKKQFNEDKLVKWDSNVDAANLAYILYQVPMMVCVHASEMLLQK</sequence>
<evidence type="ECO:0000313" key="2">
    <source>
        <dbReference type="EMBL" id="GGH72510.1"/>
    </source>
</evidence>
<reference evidence="2" key="2">
    <citation type="submission" date="2020-09" db="EMBL/GenBank/DDBJ databases">
        <authorList>
            <person name="Sun Q."/>
            <person name="Zhou Y."/>
        </authorList>
    </citation>
    <scope>NUCLEOTIDE SEQUENCE</scope>
    <source>
        <strain evidence="2">CGMCC 1.15290</strain>
    </source>
</reference>
<keyword evidence="1" id="KW-1133">Transmembrane helix</keyword>
<dbReference type="Proteomes" id="UP000627292">
    <property type="component" value="Unassembled WGS sequence"/>
</dbReference>
<reference evidence="2" key="1">
    <citation type="journal article" date="2014" name="Int. J. Syst. Evol. Microbiol.">
        <title>Complete genome sequence of Corynebacterium casei LMG S-19264T (=DSM 44701T), isolated from a smear-ripened cheese.</title>
        <authorList>
            <consortium name="US DOE Joint Genome Institute (JGI-PGF)"/>
            <person name="Walter F."/>
            <person name="Albersmeier A."/>
            <person name="Kalinowski J."/>
            <person name="Ruckert C."/>
        </authorList>
    </citation>
    <scope>NUCLEOTIDE SEQUENCE</scope>
    <source>
        <strain evidence="2">CGMCC 1.15290</strain>
    </source>
</reference>
<keyword evidence="3" id="KW-1185">Reference proteome</keyword>
<accession>A0A917J1K6</accession>
<keyword evidence="1" id="KW-0472">Membrane</keyword>
<gene>
    <name evidence="2" type="ORF">GCM10011379_33010</name>
</gene>
<dbReference type="EMBL" id="BMIB01000003">
    <property type="protein sequence ID" value="GGH72510.1"/>
    <property type="molecule type" value="Genomic_DNA"/>
</dbReference>
<feature type="transmembrane region" description="Helical" evidence="1">
    <location>
        <begin position="612"/>
        <end position="631"/>
    </location>
</feature>
<proteinExistence type="predicted"/>
<evidence type="ECO:0000256" key="1">
    <source>
        <dbReference type="SAM" id="Phobius"/>
    </source>
</evidence>
<organism evidence="2 3">
    <name type="scientific">Filimonas zeae</name>
    <dbReference type="NCBI Taxonomy" id="1737353"/>
    <lineage>
        <taxon>Bacteria</taxon>
        <taxon>Pseudomonadati</taxon>
        <taxon>Bacteroidota</taxon>
        <taxon>Chitinophagia</taxon>
        <taxon>Chitinophagales</taxon>
        <taxon>Chitinophagaceae</taxon>
        <taxon>Filimonas</taxon>
    </lineage>
</organism>
<protein>
    <submittedName>
        <fullName evidence="2">Uncharacterized protein</fullName>
    </submittedName>
</protein>
<evidence type="ECO:0000313" key="3">
    <source>
        <dbReference type="Proteomes" id="UP000627292"/>
    </source>
</evidence>
<name>A0A917J1K6_9BACT</name>
<keyword evidence="1" id="KW-0812">Transmembrane</keyword>
<dbReference type="RefSeq" id="WP_188954218.1">
    <property type="nucleotide sequence ID" value="NZ_BMIB01000003.1"/>
</dbReference>
<feature type="transmembrane region" description="Helical" evidence="1">
    <location>
        <begin position="637"/>
        <end position="655"/>
    </location>
</feature>
<dbReference type="AlphaFoldDB" id="A0A917J1K6"/>